<name>A0ABR2ZQ95_9AGAR</name>
<proteinExistence type="predicted"/>
<evidence type="ECO:0000313" key="4">
    <source>
        <dbReference type="Proteomes" id="UP001437256"/>
    </source>
</evidence>
<evidence type="ECO:0000313" key="3">
    <source>
        <dbReference type="EMBL" id="KAL0063538.1"/>
    </source>
</evidence>
<keyword evidence="4" id="KW-1185">Reference proteome</keyword>
<sequence length="153" mass="17263">MPIVNKGDVLLVPSTADEAKQRIKLEWQQSGTRTAEYYALVAKNKSQGNGEVPFFCQVEWFNADNLGKKNADGYYEVTISDKHQYGQKNKNGDNRWVAFHEKSRGMYQHRFVETIYTKGGDLVGKVAGLLGYPIGSVAFDTLKSLFGDYLHTF</sequence>
<gene>
    <name evidence="1" type="ORF">AAF712_009534</name>
    <name evidence="2" type="ORF">AAF712_009535</name>
    <name evidence="3" type="ORF">AAF712_009537</name>
</gene>
<comment type="caution">
    <text evidence="3">The sequence shown here is derived from an EMBL/GenBank/DDBJ whole genome shotgun (WGS) entry which is preliminary data.</text>
</comment>
<evidence type="ECO:0000313" key="1">
    <source>
        <dbReference type="EMBL" id="KAL0063535.1"/>
    </source>
</evidence>
<dbReference type="EMBL" id="JBBXMP010000079">
    <property type="protein sequence ID" value="KAL0063536.1"/>
    <property type="molecule type" value="Genomic_DNA"/>
</dbReference>
<accession>A0ABR2ZQ95</accession>
<dbReference type="EMBL" id="JBBXMP010000079">
    <property type="protein sequence ID" value="KAL0063538.1"/>
    <property type="molecule type" value="Genomic_DNA"/>
</dbReference>
<dbReference type="EMBL" id="JBBXMP010000079">
    <property type="protein sequence ID" value="KAL0063535.1"/>
    <property type="molecule type" value="Genomic_DNA"/>
</dbReference>
<dbReference type="Proteomes" id="UP001437256">
    <property type="component" value="Unassembled WGS sequence"/>
</dbReference>
<evidence type="ECO:0000313" key="2">
    <source>
        <dbReference type="EMBL" id="KAL0063536.1"/>
    </source>
</evidence>
<reference evidence="3 4" key="1">
    <citation type="submission" date="2024-05" db="EMBL/GenBank/DDBJ databases">
        <title>A draft genome resource for the thread blight pathogen Marasmius tenuissimus strain MS-2.</title>
        <authorList>
            <person name="Yulfo-Soto G.E."/>
            <person name="Baruah I.K."/>
            <person name="Amoako-Attah I."/>
            <person name="Bukari Y."/>
            <person name="Meinhardt L.W."/>
            <person name="Bailey B.A."/>
            <person name="Cohen S.P."/>
        </authorList>
    </citation>
    <scope>NUCLEOTIDE SEQUENCE [LARGE SCALE GENOMIC DNA]</scope>
    <source>
        <strain evidence="3 4">MS-2</strain>
    </source>
</reference>
<protein>
    <submittedName>
        <fullName evidence="3">Uncharacterized protein</fullName>
    </submittedName>
</protein>
<organism evidence="3 4">
    <name type="scientific">Marasmius tenuissimus</name>
    <dbReference type="NCBI Taxonomy" id="585030"/>
    <lineage>
        <taxon>Eukaryota</taxon>
        <taxon>Fungi</taxon>
        <taxon>Dikarya</taxon>
        <taxon>Basidiomycota</taxon>
        <taxon>Agaricomycotina</taxon>
        <taxon>Agaricomycetes</taxon>
        <taxon>Agaricomycetidae</taxon>
        <taxon>Agaricales</taxon>
        <taxon>Marasmiineae</taxon>
        <taxon>Marasmiaceae</taxon>
        <taxon>Marasmius</taxon>
    </lineage>
</organism>